<gene>
    <name evidence="2" type="ORF">Ah1_00080</name>
</gene>
<organism evidence="2 3">
    <name type="scientific">Aeromonas phage Ah1</name>
    <dbReference type="NCBI Taxonomy" id="2053701"/>
    <lineage>
        <taxon>Viruses</taxon>
        <taxon>Duplodnaviria</taxon>
        <taxon>Heunggongvirae</taxon>
        <taxon>Uroviricota</taxon>
        <taxon>Caudoviricetes</taxon>
        <taxon>Pantevenvirales</taxon>
        <taxon>Straboviridae</taxon>
        <taxon>Cinqassovirus</taxon>
        <taxon>Cinqassovirus ah1</taxon>
    </lineage>
</organism>
<dbReference type="InterPro" id="IPR049100">
    <property type="entry name" value="TAGT"/>
</dbReference>
<evidence type="ECO:0000313" key="2">
    <source>
        <dbReference type="EMBL" id="AUE22621.1"/>
    </source>
</evidence>
<feature type="domain" description="TET-Associated Glycosyltransferase" evidence="1">
    <location>
        <begin position="105"/>
        <end position="318"/>
    </location>
</feature>
<dbReference type="Proteomes" id="UP000240934">
    <property type="component" value="Segment"/>
</dbReference>
<accession>A0A2H4YEM7</accession>
<keyword evidence="3" id="KW-1185">Reference proteome</keyword>
<name>A0A2H4YEM7_9CAUD</name>
<evidence type="ECO:0000259" key="1">
    <source>
        <dbReference type="Pfam" id="PF20691"/>
    </source>
</evidence>
<reference evidence="2 3" key="1">
    <citation type="submission" date="2017-10" db="EMBL/GenBank/DDBJ databases">
        <title>Antibacterial composition for extension of chilled fish shelf life and decreasing of risk of food-borne infections, bacteriophage strains for its preparation.</title>
        <authorList>
            <person name="Zulkarneev E.R."/>
            <person name="Aleshkin A.V."/>
            <person name="Rubalsky O.V."/>
            <person name="Kiseleva I.A."/>
            <person name="Rubalskii E.O."/>
            <person name="Lebedev S.N."/>
        </authorList>
    </citation>
    <scope>NUCLEOTIDE SEQUENCE [LARGE SCALE GENOMIC DNA]</scope>
</reference>
<dbReference type="Pfam" id="PF20691">
    <property type="entry name" value="TAGT"/>
    <property type="match status" value="1"/>
</dbReference>
<protein>
    <recommendedName>
        <fullName evidence="1">TET-Associated Glycosyltransferase domain-containing protein</fullName>
    </recommendedName>
</protein>
<sequence length="399" mass="47230">MRKQVEKTRDLDGNLIYRNERYANEDNPWDHWQQMPHYEPKDIIDAYAEIEFEFDNNDDVAEFSKLADLPLSDKTKSIWWPKKGPDDYSVIRYVSDYTDLNQPKYPIYIVSKSRWEKRLTSDSLVRMKVKHYIVVEESQFEEYNSRVDHEYVTVIILDQKYLDEYDTFDNLGNTRSKGPGAARNFAWEHSMKMGFKRHWVMDDNQQHFFRLDGNKRTIVNSGAIFRAMEDHVDRYENVYIAGPHYRFFAVPKESLPPFVQNCRIYSTLLILNDIPYRWRGRYNEDTDLSLRVLKDGHCTIQYNAFLTGKLVTQAMAGGNTEAFYSKEGTLPKSQMIVDMHPDVARLQWMNGRWHHWVDYAPYRSNRLKLKNVIPEGCNEYGMVLTSIKASEQDANDEEE</sequence>
<proteinExistence type="predicted"/>
<evidence type="ECO:0000313" key="3">
    <source>
        <dbReference type="Proteomes" id="UP000240934"/>
    </source>
</evidence>
<dbReference type="EMBL" id="MG250483">
    <property type="protein sequence ID" value="AUE22621.1"/>
    <property type="molecule type" value="Genomic_DNA"/>
</dbReference>